<accession>A0A1Y2FBA4</accession>
<evidence type="ECO:0000256" key="4">
    <source>
        <dbReference type="SAM" id="SignalP"/>
    </source>
</evidence>
<dbReference type="GO" id="GO:0006487">
    <property type="term" value="P:protein N-linked glycosylation"/>
    <property type="evidence" value="ECO:0007669"/>
    <property type="project" value="TreeGrafter"/>
</dbReference>
<protein>
    <submittedName>
        <fullName evidence="5">Galactosyl transferase</fullName>
    </submittedName>
</protein>
<dbReference type="RefSeq" id="XP_040724552.1">
    <property type="nucleotide sequence ID" value="XM_040869549.1"/>
</dbReference>
<dbReference type="OMA" id="DQDAYIM"/>
<evidence type="ECO:0000256" key="3">
    <source>
        <dbReference type="ARBA" id="ARBA00022679"/>
    </source>
</evidence>
<keyword evidence="3 5" id="KW-0808">Transferase</keyword>
<keyword evidence="4" id="KW-0732">Signal</keyword>
<organism evidence="5 6">
    <name type="scientific">Protomyces lactucae-debilis</name>
    <dbReference type="NCBI Taxonomy" id="2754530"/>
    <lineage>
        <taxon>Eukaryota</taxon>
        <taxon>Fungi</taxon>
        <taxon>Dikarya</taxon>
        <taxon>Ascomycota</taxon>
        <taxon>Taphrinomycotina</taxon>
        <taxon>Taphrinomycetes</taxon>
        <taxon>Taphrinales</taxon>
        <taxon>Protomycetaceae</taxon>
        <taxon>Protomyces</taxon>
    </lineage>
</organism>
<comment type="similarity">
    <text evidence="1">Belongs to the glycosyltransferase 34 family.</text>
</comment>
<reference evidence="5 6" key="1">
    <citation type="submission" date="2016-07" db="EMBL/GenBank/DDBJ databases">
        <title>Pervasive Adenine N6-methylation of Active Genes in Fungi.</title>
        <authorList>
            <consortium name="DOE Joint Genome Institute"/>
            <person name="Mondo S.J."/>
            <person name="Dannebaum R.O."/>
            <person name="Kuo R.C."/>
            <person name="Labutti K."/>
            <person name="Haridas S."/>
            <person name="Kuo A."/>
            <person name="Salamov A."/>
            <person name="Ahrendt S.R."/>
            <person name="Lipzen A."/>
            <person name="Sullivan W."/>
            <person name="Andreopoulos W.B."/>
            <person name="Clum A."/>
            <person name="Lindquist E."/>
            <person name="Daum C."/>
            <person name="Ramamoorthy G.K."/>
            <person name="Gryganskyi A."/>
            <person name="Culley D."/>
            <person name="Magnuson J.K."/>
            <person name="James T.Y."/>
            <person name="O'Malley M.A."/>
            <person name="Stajich J.E."/>
            <person name="Spatafora J.W."/>
            <person name="Visel A."/>
            <person name="Grigoriev I.V."/>
        </authorList>
    </citation>
    <scope>NUCLEOTIDE SEQUENCE [LARGE SCALE GENOMIC DNA]</scope>
    <source>
        <strain evidence="5 6">12-1054</strain>
    </source>
</reference>
<dbReference type="OrthoDB" id="205108at2759"/>
<feature type="signal peptide" evidence="4">
    <location>
        <begin position="1"/>
        <end position="19"/>
    </location>
</feature>
<dbReference type="InterPro" id="IPR008630">
    <property type="entry name" value="Glyco_trans_34"/>
</dbReference>
<name>A0A1Y2FBA4_PROLT</name>
<dbReference type="GO" id="GO:0000009">
    <property type="term" value="F:alpha-1,6-mannosyltransferase activity"/>
    <property type="evidence" value="ECO:0007669"/>
    <property type="project" value="TreeGrafter"/>
</dbReference>
<dbReference type="AlphaFoldDB" id="A0A1Y2FBA4"/>
<feature type="chain" id="PRO_5010996510" evidence="4">
    <location>
        <begin position="20"/>
        <end position="275"/>
    </location>
</feature>
<evidence type="ECO:0000256" key="2">
    <source>
        <dbReference type="ARBA" id="ARBA00022676"/>
    </source>
</evidence>
<evidence type="ECO:0000256" key="1">
    <source>
        <dbReference type="ARBA" id="ARBA00005664"/>
    </source>
</evidence>
<gene>
    <name evidence="5" type="ORF">BCR37DRAFT_380780</name>
</gene>
<dbReference type="Gene3D" id="3.90.550.10">
    <property type="entry name" value="Spore Coat Polysaccharide Biosynthesis Protein SpsA, Chain A"/>
    <property type="match status" value="1"/>
</dbReference>
<dbReference type="Proteomes" id="UP000193685">
    <property type="component" value="Unassembled WGS sequence"/>
</dbReference>
<dbReference type="PANTHER" id="PTHR31306:SF10">
    <property type="entry name" value="ALPHA-1,6-MANNOSYLTRANSFERASE MNN11-RELATED"/>
    <property type="match status" value="1"/>
</dbReference>
<evidence type="ECO:0000313" key="6">
    <source>
        <dbReference type="Proteomes" id="UP000193685"/>
    </source>
</evidence>
<keyword evidence="2" id="KW-0328">Glycosyltransferase</keyword>
<dbReference type="GeneID" id="63786148"/>
<evidence type="ECO:0000313" key="5">
    <source>
        <dbReference type="EMBL" id="ORY80907.1"/>
    </source>
</evidence>
<dbReference type="GO" id="GO:0000136">
    <property type="term" value="C:mannan polymerase complex"/>
    <property type="evidence" value="ECO:0007669"/>
    <property type="project" value="TreeGrafter"/>
</dbReference>
<dbReference type="InterPro" id="IPR029044">
    <property type="entry name" value="Nucleotide-diphossugar_trans"/>
</dbReference>
<dbReference type="EMBL" id="MCFI01000012">
    <property type="protein sequence ID" value="ORY80907.1"/>
    <property type="molecule type" value="Genomic_DNA"/>
</dbReference>
<keyword evidence="6" id="KW-1185">Reference proteome</keyword>
<dbReference type="STRING" id="56484.A0A1Y2FBA4"/>
<dbReference type="Pfam" id="PF05637">
    <property type="entry name" value="Glyco_transf_34"/>
    <property type="match status" value="1"/>
</dbReference>
<dbReference type="PANTHER" id="PTHR31306">
    <property type="entry name" value="ALPHA-1,6-MANNOSYLTRANSFERASE MNN11-RELATED"/>
    <property type="match status" value="1"/>
</dbReference>
<comment type="caution">
    <text evidence="5">The sequence shown here is derived from an EMBL/GenBank/DDBJ whole genome shotgun (WGS) entry which is preliminary data.</text>
</comment>
<sequence length="275" mass="31133">MLPAVPLLMVLVAFTETQGGLERAPYLDAIISNRQAYADRHGYQLLIKNAAKYSPIAPVNPSAVEHDSWIKLYALREVLQEHPEADWIWYLDPEALIMDQSLSLVNDILKPSVLSNLILRDVPVVPGENIIKTLKTPDMESIDFILSQDQQGFNAHSFLLRRGDYAKYLLESWYDPLFRAYDKFENHATSALEHMLEWHYTTLYKAALVPKRLLCSYINAAGDMGYKEGDFVLFFEGCNGPARSCEHEIDRWYRQTAEGKSGTTAAVPATGDVPH</sequence>
<proteinExistence type="inferred from homology"/>